<protein>
    <recommendedName>
        <fullName evidence="4">HEAT repeat domain-containing protein</fullName>
    </recommendedName>
</protein>
<dbReference type="SUPFAM" id="SSF48371">
    <property type="entry name" value="ARM repeat"/>
    <property type="match status" value="1"/>
</dbReference>
<evidence type="ECO:0000256" key="1">
    <source>
        <dbReference type="SAM" id="Phobius"/>
    </source>
</evidence>
<dbReference type="Pfam" id="PF13646">
    <property type="entry name" value="HEAT_2"/>
    <property type="match status" value="1"/>
</dbReference>
<reference evidence="2 3" key="1">
    <citation type="journal article" date="2016" name="Nat. Commun.">
        <title>Thousands of microbial genomes shed light on interconnected biogeochemical processes in an aquifer system.</title>
        <authorList>
            <person name="Anantharaman K."/>
            <person name="Brown C.T."/>
            <person name="Hug L.A."/>
            <person name="Sharon I."/>
            <person name="Castelle C.J."/>
            <person name="Probst A.J."/>
            <person name="Thomas B.C."/>
            <person name="Singh A."/>
            <person name="Wilkins M.J."/>
            <person name="Karaoz U."/>
            <person name="Brodie E.L."/>
            <person name="Williams K.H."/>
            <person name="Hubbard S.S."/>
            <person name="Banfield J.F."/>
        </authorList>
    </citation>
    <scope>NUCLEOTIDE SEQUENCE [LARGE SCALE GENOMIC DNA]</scope>
</reference>
<name>A0A1G1KQZ9_9BACT</name>
<gene>
    <name evidence="2" type="ORF">A3G33_06050</name>
</gene>
<dbReference type="GO" id="GO:0016491">
    <property type="term" value="F:oxidoreductase activity"/>
    <property type="evidence" value="ECO:0007669"/>
    <property type="project" value="TreeGrafter"/>
</dbReference>
<dbReference type="InterPro" id="IPR004155">
    <property type="entry name" value="PBS_lyase_HEAT"/>
</dbReference>
<dbReference type="InterPro" id="IPR016024">
    <property type="entry name" value="ARM-type_fold"/>
</dbReference>
<proteinExistence type="predicted"/>
<dbReference type="PANTHER" id="PTHR12697">
    <property type="entry name" value="PBS LYASE HEAT-LIKE PROTEIN"/>
    <property type="match status" value="1"/>
</dbReference>
<evidence type="ECO:0000313" key="2">
    <source>
        <dbReference type="EMBL" id="OGW95347.1"/>
    </source>
</evidence>
<keyword evidence="1" id="KW-1133">Transmembrane helix</keyword>
<organism evidence="2 3">
    <name type="scientific">Candidatus Danuiimicrobium aquiferis</name>
    <dbReference type="NCBI Taxonomy" id="1801832"/>
    <lineage>
        <taxon>Bacteria</taxon>
        <taxon>Pseudomonadati</taxon>
        <taxon>Candidatus Omnitrophota</taxon>
        <taxon>Candidatus Danuiimicrobium</taxon>
    </lineage>
</organism>
<dbReference type="InterPro" id="IPR011989">
    <property type="entry name" value="ARM-like"/>
</dbReference>
<dbReference type="SMART" id="SM00567">
    <property type="entry name" value="EZ_HEAT"/>
    <property type="match status" value="4"/>
</dbReference>
<dbReference type="PANTHER" id="PTHR12697:SF5">
    <property type="entry name" value="DEOXYHYPUSINE HYDROXYLASE"/>
    <property type="match status" value="1"/>
</dbReference>
<dbReference type="Proteomes" id="UP000178187">
    <property type="component" value="Unassembled WGS sequence"/>
</dbReference>
<keyword evidence="1" id="KW-0472">Membrane</keyword>
<dbReference type="AlphaFoldDB" id="A0A1G1KQZ9"/>
<dbReference type="Gene3D" id="1.25.10.10">
    <property type="entry name" value="Leucine-rich Repeat Variant"/>
    <property type="match status" value="2"/>
</dbReference>
<sequence length="418" mass="48199">MNILHPQWLWFFNLILLAATLFFGAGIIIHTLTQELFVKYRLRKLVALSENLKRLGASPKATIQEAVQKINKQFPLNELIVLTANREHFIPKELSEYWREAFQEAGRMEQVRRVAKNGKNKWRRIEALICLGFLKSDPDVDILENGLDDPDDDISYYSMLALAEMKNAAAAGVLLEFLDRESFRGQKIVSLLEGFSIDISDQLLNALESKNPRVRYWALKLLSKFKPENSADRIISLATDPSPDVRAAACQYLGLMKATESEKALLARFEDPEWFVRMHAVRSLSMLEESKYLTQMIHLLYTDPSSYVKESAKNAVIHDMKQALPYLEHGLDEKDELTKRCCVEAFIDSNYIPRILDGILSKDRDIYQKQFQLLSKLIHSNIHFGLKKELMNYESMKRQKIIAAIREINSTLAEIMER</sequence>
<keyword evidence="1" id="KW-0812">Transmembrane</keyword>
<evidence type="ECO:0008006" key="4">
    <source>
        <dbReference type="Google" id="ProtNLM"/>
    </source>
</evidence>
<evidence type="ECO:0000313" key="3">
    <source>
        <dbReference type="Proteomes" id="UP000178187"/>
    </source>
</evidence>
<dbReference type="EMBL" id="MHFR01000064">
    <property type="protein sequence ID" value="OGW95347.1"/>
    <property type="molecule type" value="Genomic_DNA"/>
</dbReference>
<accession>A0A1G1KQZ9</accession>
<comment type="caution">
    <text evidence="2">The sequence shown here is derived from an EMBL/GenBank/DDBJ whole genome shotgun (WGS) entry which is preliminary data.</text>
</comment>
<feature type="transmembrane region" description="Helical" evidence="1">
    <location>
        <begin position="12"/>
        <end position="33"/>
    </location>
</feature>